<sequence length="570" mass="64803">MLQYHADIESENLSLHKHLKFSTHLLVEVPFRTPIELTSSRREVTNSRDTEVNGLCCQYFLIPSDLRTLLSNTTMIISGLIGTNKPGDNKALLIGRKILERVKKAKVWLHMRVKQEECIKKGFFSCVRLVVAYSTGVHVKLLVCCLCPVEDCLTTLAHFFTYNFHITKYSNKIQDYENLLLPFYHSQNCGSETIFKRIKPKISMNSPPACDALSQLIIGWTFCSNKVSEHLVKSLIGNVCPTSGCCKQLVGRAHFLDKLLTRRSTSRRSSCSYGYFPRYNLFSHCKFTRQDFQEAPPLQLHSLDLVAPVQGFSLKQKQKILQGSLPSNESSPGFCAIFVASEAMSMIFCFGHSEPFFVRSSVLLSFFFFCLGISSYPHISLHMSDLKFMILVFKKEANFKIVHMTFNTAFNPFKNEILMIFSWSLDLRSQSELGYCFAFGIIGNPRGHALNLAYMFLDFVIRFIPTLESVCAVMMMSLEMKQFSYSCWVCFNASDCNSAKKEKKKKKNINGYVNRFRCPLGPNLRIRFPTGSLLHRRSQTLTLTNNCKDGVGSGLILLHKSSVGLRLSKI</sequence>
<comment type="caution">
    <text evidence="1">The sequence shown here is derived from an EMBL/GenBank/DDBJ whole genome shotgun (WGS) entry which is preliminary data.</text>
</comment>
<evidence type="ECO:0000313" key="2">
    <source>
        <dbReference type="Proteomes" id="UP000037035"/>
    </source>
</evidence>
<dbReference type="AlphaFoldDB" id="A0A0L6VGR3"/>
<dbReference type="VEuPathDB" id="FungiDB:VP01_1639g5"/>
<gene>
    <name evidence="1" type="ORF">VP01_1639g5</name>
</gene>
<proteinExistence type="predicted"/>
<protein>
    <submittedName>
        <fullName evidence="1">Uncharacterized protein</fullName>
    </submittedName>
</protein>
<evidence type="ECO:0000313" key="1">
    <source>
        <dbReference type="EMBL" id="KNZ59938.1"/>
    </source>
</evidence>
<keyword evidence="2" id="KW-1185">Reference proteome</keyword>
<name>A0A0L6VGR3_9BASI</name>
<dbReference type="EMBL" id="LAVV01006436">
    <property type="protein sequence ID" value="KNZ59938.1"/>
    <property type="molecule type" value="Genomic_DNA"/>
</dbReference>
<accession>A0A0L6VGR3</accession>
<dbReference type="Proteomes" id="UP000037035">
    <property type="component" value="Unassembled WGS sequence"/>
</dbReference>
<reference evidence="1 2" key="1">
    <citation type="submission" date="2015-08" db="EMBL/GenBank/DDBJ databases">
        <title>Next Generation Sequencing and Analysis of the Genome of Puccinia sorghi L Schw, the Causal Agent of Maize Common Rust.</title>
        <authorList>
            <person name="Rochi L."/>
            <person name="Burguener G."/>
            <person name="Darino M."/>
            <person name="Turjanski A."/>
            <person name="Kreff E."/>
            <person name="Dieguez M.J."/>
            <person name="Sacco F."/>
        </authorList>
    </citation>
    <scope>NUCLEOTIDE SEQUENCE [LARGE SCALE GENOMIC DNA]</scope>
    <source>
        <strain evidence="1 2">RO10H11247</strain>
    </source>
</reference>
<organism evidence="1 2">
    <name type="scientific">Puccinia sorghi</name>
    <dbReference type="NCBI Taxonomy" id="27349"/>
    <lineage>
        <taxon>Eukaryota</taxon>
        <taxon>Fungi</taxon>
        <taxon>Dikarya</taxon>
        <taxon>Basidiomycota</taxon>
        <taxon>Pucciniomycotina</taxon>
        <taxon>Pucciniomycetes</taxon>
        <taxon>Pucciniales</taxon>
        <taxon>Pucciniaceae</taxon>
        <taxon>Puccinia</taxon>
    </lineage>
</organism>